<evidence type="ECO:0000256" key="1">
    <source>
        <dbReference type="SAM" id="MobiDB-lite"/>
    </source>
</evidence>
<evidence type="ECO:0000313" key="3">
    <source>
        <dbReference type="Proteomes" id="UP000712600"/>
    </source>
</evidence>
<protein>
    <submittedName>
        <fullName evidence="2">Uncharacterized protein</fullName>
    </submittedName>
</protein>
<organism evidence="2 3">
    <name type="scientific">Brassica cretica</name>
    <name type="common">Mustard</name>
    <dbReference type="NCBI Taxonomy" id="69181"/>
    <lineage>
        <taxon>Eukaryota</taxon>
        <taxon>Viridiplantae</taxon>
        <taxon>Streptophyta</taxon>
        <taxon>Embryophyta</taxon>
        <taxon>Tracheophyta</taxon>
        <taxon>Spermatophyta</taxon>
        <taxon>Magnoliopsida</taxon>
        <taxon>eudicotyledons</taxon>
        <taxon>Gunneridae</taxon>
        <taxon>Pentapetalae</taxon>
        <taxon>rosids</taxon>
        <taxon>malvids</taxon>
        <taxon>Brassicales</taxon>
        <taxon>Brassicaceae</taxon>
        <taxon>Brassiceae</taxon>
        <taxon>Brassica</taxon>
    </lineage>
</organism>
<feature type="region of interest" description="Disordered" evidence="1">
    <location>
        <begin position="43"/>
        <end position="79"/>
    </location>
</feature>
<accession>A0A8S9PQJ4</accession>
<dbReference type="Proteomes" id="UP000712600">
    <property type="component" value="Unassembled WGS sequence"/>
</dbReference>
<sequence>MAGRSKSSKIVRLYESDSEQISDHEVYILLLLLSGLSYLDGCVEDGEDDHSMEEDDDVGSDEGDNEEDDMVEKAKNLII</sequence>
<proteinExistence type="predicted"/>
<reference evidence="2" key="1">
    <citation type="submission" date="2019-12" db="EMBL/GenBank/DDBJ databases">
        <title>Genome sequencing and annotation of Brassica cretica.</title>
        <authorList>
            <person name="Studholme D.J."/>
            <person name="Sarris P."/>
        </authorList>
    </citation>
    <scope>NUCLEOTIDE SEQUENCE</scope>
    <source>
        <strain evidence="2">PFS-109/04</strain>
        <tissue evidence="2">Leaf</tissue>
    </source>
</reference>
<comment type="caution">
    <text evidence="2">The sequence shown here is derived from an EMBL/GenBank/DDBJ whole genome shotgun (WGS) entry which is preliminary data.</text>
</comment>
<dbReference type="AlphaFoldDB" id="A0A8S9PQJ4"/>
<gene>
    <name evidence="2" type="ORF">F2Q69_00001995</name>
</gene>
<name>A0A8S9PQJ4_BRACR</name>
<dbReference type="EMBL" id="QGKX02001521">
    <property type="protein sequence ID" value="KAF3514923.1"/>
    <property type="molecule type" value="Genomic_DNA"/>
</dbReference>
<feature type="compositionally biased region" description="Acidic residues" evidence="1">
    <location>
        <begin position="43"/>
        <end position="70"/>
    </location>
</feature>
<evidence type="ECO:0000313" key="2">
    <source>
        <dbReference type="EMBL" id="KAF3514923.1"/>
    </source>
</evidence>